<feature type="region of interest" description="Disordered" evidence="1">
    <location>
        <begin position="540"/>
        <end position="589"/>
    </location>
</feature>
<feature type="compositionally biased region" description="Acidic residues" evidence="1">
    <location>
        <begin position="509"/>
        <end position="518"/>
    </location>
</feature>
<gene>
    <name evidence="2" type="ORF">pipiens_003804</name>
</gene>
<evidence type="ECO:0000313" key="2">
    <source>
        <dbReference type="EMBL" id="KAL1379360.1"/>
    </source>
</evidence>
<keyword evidence="3" id="KW-1185">Reference proteome</keyword>
<accession>A0ABD1CSE9</accession>
<evidence type="ECO:0000256" key="1">
    <source>
        <dbReference type="SAM" id="MobiDB-lite"/>
    </source>
</evidence>
<comment type="caution">
    <text evidence="2">The sequence shown here is derived from an EMBL/GenBank/DDBJ whole genome shotgun (WGS) entry which is preliminary data.</text>
</comment>
<feature type="compositionally biased region" description="Basic residues" evidence="1">
    <location>
        <begin position="568"/>
        <end position="582"/>
    </location>
</feature>
<dbReference type="AlphaFoldDB" id="A0ABD1CSE9"/>
<feature type="region of interest" description="Disordered" evidence="1">
    <location>
        <begin position="341"/>
        <end position="368"/>
    </location>
</feature>
<protein>
    <submittedName>
        <fullName evidence="2">Uncharacterized protein</fullName>
    </submittedName>
</protein>
<feature type="compositionally biased region" description="Low complexity" evidence="1">
    <location>
        <begin position="550"/>
        <end position="567"/>
    </location>
</feature>
<dbReference type="EMBL" id="JBEHCU010009723">
    <property type="protein sequence ID" value="KAL1379360.1"/>
    <property type="molecule type" value="Genomic_DNA"/>
</dbReference>
<reference evidence="2 3" key="1">
    <citation type="submission" date="2024-05" db="EMBL/GenBank/DDBJ databases">
        <title>Culex pipiens pipiens assembly and annotation.</title>
        <authorList>
            <person name="Alout H."/>
            <person name="Durand T."/>
        </authorList>
    </citation>
    <scope>NUCLEOTIDE SEQUENCE [LARGE SCALE GENOMIC DNA]</scope>
    <source>
        <strain evidence="2">HA-2024</strain>
        <tissue evidence="2">Whole body</tissue>
    </source>
</reference>
<dbReference type="Proteomes" id="UP001562425">
    <property type="component" value="Unassembled WGS sequence"/>
</dbReference>
<feature type="region of interest" description="Disordered" evidence="1">
    <location>
        <begin position="468"/>
        <end position="522"/>
    </location>
</feature>
<evidence type="ECO:0000313" key="3">
    <source>
        <dbReference type="Proteomes" id="UP001562425"/>
    </source>
</evidence>
<feature type="compositionally biased region" description="Basic residues" evidence="1">
    <location>
        <begin position="493"/>
        <end position="503"/>
    </location>
</feature>
<feature type="region of interest" description="Disordered" evidence="1">
    <location>
        <begin position="304"/>
        <end position="324"/>
    </location>
</feature>
<proteinExistence type="predicted"/>
<feature type="compositionally biased region" description="Basic and acidic residues" evidence="1">
    <location>
        <begin position="352"/>
        <end position="367"/>
    </location>
</feature>
<name>A0ABD1CSE9_CULPP</name>
<organism evidence="2 3">
    <name type="scientific">Culex pipiens pipiens</name>
    <name type="common">Northern house mosquito</name>
    <dbReference type="NCBI Taxonomy" id="38569"/>
    <lineage>
        <taxon>Eukaryota</taxon>
        <taxon>Metazoa</taxon>
        <taxon>Ecdysozoa</taxon>
        <taxon>Arthropoda</taxon>
        <taxon>Hexapoda</taxon>
        <taxon>Insecta</taxon>
        <taxon>Pterygota</taxon>
        <taxon>Neoptera</taxon>
        <taxon>Endopterygota</taxon>
        <taxon>Diptera</taxon>
        <taxon>Nematocera</taxon>
        <taxon>Culicoidea</taxon>
        <taxon>Culicidae</taxon>
        <taxon>Culicinae</taxon>
        <taxon>Culicini</taxon>
        <taxon>Culex</taxon>
        <taxon>Culex</taxon>
    </lineage>
</organism>
<sequence length="589" mass="65671">MAPIVDNNQFELPAVETPGKKRRRNADTNPFLSSSFFSDQTFNIPSSTPIHNRPVDGSAFENPSFRYGGGHNKENYNIFSESCMEVKSIAELANGTGENPFEVVRKPPTKRKKINNNFEESCFVNPGLNLQAADKPTVNPFEIVRSEDAARRENESCFVNGALNIKGKDNVGERVNPFEITRPVEGAVGNEKVGVAAEELKGIENPGLEMQTYALAVPFTPSINHRINFQELPASALTPCQMLAKNLVFSPEPTGTAEGNLITPKRNATVTKRKSLSVISEEPLDIGEELDCYQLELENSMNEAKARRQVTNGPAGSTGVKRKTRRSLIDVKHISNLSMKLKQLEDSDEEETAKNPEPEEELAKVIEEPPQQVPAQTTFTVVKETTIKEEIRIDITNPDVQFEEVDDFEDEEQDVDLFANPAPFQRAYRKKEDPVEFKQPTPLPDLQPTTKGSKVKDAIRRSFRKLIHPKANQPQITDLDEKPKESLISTIRHSLRRKTGNKPKHLEEDTPEDYDDPEPANPGVLEMSIIAEAPRTVFRQPATGEYKPISSGATGSGSVAAGSLLRSSLRRSTKDVKRHMMKFKKEEAK</sequence>
<feature type="region of interest" description="Disordered" evidence="1">
    <location>
        <begin position="431"/>
        <end position="455"/>
    </location>
</feature>